<dbReference type="STRING" id="1223802.SUTH_00562"/>
<dbReference type="InterPro" id="IPR001680">
    <property type="entry name" value="WD40_rpt"/>
</dbReference>
<evidence type="ECO:0000256" key="2">
    <source>
        <dbReference type="SAM" id="MobiDB-lite"/>
    </source>
</evidence>
<keyword evidence="3" id="KW-0732">Signal</keyword>
<feature type="compositionally biased region" description="Low complexity" evidence="2">
    <location>
        <begin position="329"/>
        <end position="344"/>
    </location>
</feature>
<dbReference type="InterPro" id="IPR011600">
    <property type="entry name" value="Pept_C14_caspase"/>
</dbReference>
<feature type="compositionally biased region" description="Pro residues" evidence="2">
    <location>
        <begin position="345"/>
        <end position="362"/>
    </location>
</feature>
<dbReference type="Gene3D" id="2.130.10.10">
    <property type="entry name" value="YVTN repeat-like/Quinoprotein amine dehydrogenase"/>
    <property type="match status" value="2"/>
</dbReference>
<dbReference type="PANTHER" id="PTHR22576">
    <property type="entry name" value="MUCOSA ASSOCIATED LYMPHOID TISSUE LYMPHOMA TRANSLOCATION PROTEIN 1/PARACASPASE"/>
    <property type="match status" value="1"/>
</dbReference>
<keyword evidence="6" id="KW-1185">Reference proteome</keyword>
<dbReference type="OrthoDB" id="9768004at2"/>
<feature type="signal peptide" evidence="3">
    <location>
        <begin position="1"/>
        <end position="29"/>
    </location>
</feature>
<protein>
    <recommendedName>
        <fullName evidence="4">Caspase family p20 domain-containing protein</fullName>
    </recommendedName>
</protein>
<dbReference type="EMBL" id="AP012547">
    <property type="protein sequence ID" value="BAO28376.1"/>
    <property type="molecule type" value="Genomic_DNA"/>
</dbReference>
<dbReference type="Pfam" id="PF00656">
    <property type="entry name" value="Peptidase_C14"/>
    <property type="match status" value="1"/>
</dbReference>
<dbReference type="SMART" id="SM00320">
    <property type="entry name" value="WD40"/>
    <property type="match status" value="6"/>
</dbReference>
<evidence type="ECO:0000256" key="1">
    <source>
        <dbReference type="ARBA" id="ARBA00010134"/>
    </source>
</evidence>
<dbReference type="SUPFAM" id="SSF50998">
    <property type="entry name" value="Quinoprotein alcohol dehydrogenase-like"/>
    <property type="match status" value="1"/>
</dbReference>
<feature type="domain" description="Caspase family p20" evidence="4">
    <location>
        <begin position="45"/>
        <end position="174"/>
    </location>
</feature>
<sequence length="685" mass="72888">MGRGFALDQFRSWRRFACLLLLVPTLLQAQERNLSIAATGKAEGQRRVALVIGNGAYADSPLKNPLNDARAMAASLRELGFEVIARENANLQQMDEAVREFGRRLERAHAGLFYYAGHGMQIKGRNFLIPVGAHFEHEDEVAYRSLDAGQVLDKMDSAKTQVNLVILDACRSNPFHRVFRARRQGLAEMEAPAGTLIAFATAPGSVALDGEGRHGVYTKHLLKQINERGQPVEQVFKRVRIGVVEETRERQIPWESSSLRDDFQFRPAAAPAPAATAATEAALELAFWDAIKNSSRADDYAAYLEQFPKGRFVPLARNRQKALQKPDAASRPPAVAASPAASPVAVPPKPVVAQRPAPPARPSAPAAMPMAGASAASLPAPPAAAAPSAAASPVAAPHFSLPGAGFTAASFSPDNAWLAAVGRDGQVRIHNAATGAAKSAVNLAEPLSAVRFAPDGRHIAVATESGETRLLELGSGKELWRRKPHGGRVMSLAFSPDGRYLLSAAAQGDVELSGVANGASVQRLQNEGLPLIEALYSPDGRYIAVVLGEGKSQVVKVVEVGSGRQQLLVAATAASFSVNGRYLLAAAGGHTPTLFDIASGEELRRFARYPLTIFAGAYAESGEFVATVDADGQGQMLDTRDGRPMGSVRGPRVQPRAAAFSADVGRFAVIDAEGRVAVYRFQEKS</sequence>
<organism evidence="5 6">
    <name type="scientific">Sulfuritalea hydrogenivorans sk43H</name>
    <dbReference type="NCBI Taxonomy" id="1223802"/>
    <lineage>
        <taxon>Bacteria</taxon>
        <taxon>Pseudomonadati</taxon>
        <taxon>Pseudomonadota</taxon>
        <taxon>Betaproteobacteria</taxon>
        <taxon>Nitrosomonadales</taxon>
        <taxon>Sterolibacteriaceae</taxon>
        <taxon>Sulfuritalea</taxon>
    </lineage>
</organism>
<dbReference type="SUPFAM" id="SSF52129">
    <property type="entry name" value="Caspase-like"/>
    <property type="match status" value="1"/>
</dbReference>
<evidence type="ECO:0000313" key="5">
    <source>
        <dbReference type="EMBL" id="BAO28376.1"/>
    </source>
</evidence>
<evidence type="ECO:0000259" key="4">
    <source>
        <dbReference type="PROSITE" id="PS50208"/>
    </source>
</evidence>
<dbReference type="InterPro" id="IPR015943">
    <property type="entry name" value="WD40/YVTN_repeat-like_dom_sf"/>
</dbReference>
<dbReference type="InterPro" id="IPR001309">
    <property type="entry name" value="Pept_C14_p20"/>
</dbReference>
<dbReference type="Pfam" id="PF13360">
    <property type="entry name" value="PQQ_2"/>
    <property type="match status" value="1"/>
</dbReference>
<dbReference type="InterPro" id="IPR052039">
    <property type="entry name" value="Caspase-related_regulators"/>
</dbReference>
<comment type="similarity">
    <text evidence="1">Belongs to the peptidase C14A family.</text>
</comment>
<dbReference type="InterPro" id="IPR011047">
    <property type="entry name" value="Quinoprotein_ADH-like_sf"/>
</dbReference>
<evidence type="ECO:0000313" key="6">
    <source>
        <dbReference type="Proteomes" id="UP000031637"/>
    </source>
</evidence>
<dbReference type="Gene3D" id="3.40.50.1460">
    <property type="match status" value="1"/>
</dbReference>
<dbReference type="InterPro" id="IPR002372">
    <property type="entry name" value="PQQ_rpt_dom"/>
</dbReference>
<reference evidence="5 6" key="1">
    <citation type="journal article" date="2014" name="Syst. Appl. Microbiol.">
        <title>Complete genomes of freshwater sulfur oxidizers Sulfuricella denitrificans skB26 and Sulfuritalea hydrogenivorans sk43H: genetic insights into the sulfur oxidation pathway of betaproteobacteria.</title>
        <authorList>
            <person name="Watanabe T."/>
            <person name="Kojima H."/>
            <person name="Fukui M."/>
        </authorList>
    </citation>
    <scope>NUCLEOTIDE SEQUENCE [LARGE SCALE GENOMIC DNA]</scope>
    <source>
        <strain evidence="5">DSM22779</strain>
    </source>
</reference>
<gene>
    <name evidence="5" type="ORF">SUTH_00562</name>
</gene>
<dbReference type="InterPro" id="IPR029030">
    <property type="entry name" value="Caspase-like_dom_sf"/>
</dbReference>
<dbReference type="PANTHER" id="PTHR22576:SF37">
    <property type="entry name" value="MUCOSA-ASSOCIATED LYMPHOID TISSUE LYMPHOMA TRANSLOCATION PROTEIN 1"/>
    <property type="match status" value="1"/>
</dbReference>
<dbReference type="GO" id="GO:0006508">
    <property type="term" value="P:proteolysis"/>
    <property type="evidence" value="ECO:0007669"/>
    <property type="project" value="InterPro"/>
</dbReference>
<accession>W0SBJ3</accession>
<dbReference type="SMART" id="SM00115">
    <property type="entry name" value="CASc"/>
    <property type="match status" value="1"/>
</dbReference>
<dbReference type="RefSeq" id="WP_052473133.1">
    <property type="nucleotide sequence ID" value="NZ_AP012547.1"/>
</dbReference>
<proteinExistence type="inferred from homology"/>
<dbReference type="GO" id="GO:0004197">
    <property type="term" value="F:cysteine-type endopeptidase activity"/>
    <property type="evidence" value="ECO:0007669"/>
    <property type="project" value="InterPro"/>
</dbReference>
<dbReference type="PROSITE" id="PS50208">
    <property type="entry name" value="CASPASE_P20"/>
    <property type="match status" value="1"/>
</dbReference>
<dbReference type="KEGG" id="shd:SUTH_00562"/>
<feature type="region of interest" description="Disordered" evidence="2">
    <location>
        <begin position="318"/>
        <end position="367"/>
    </location>
</feature>
<dbReference type="HOGENOM" id="CLU_401655_0_0_4"/>
<feature type="chain" id="PRO_5004795230" description="Caspase family p20 domain-containing protein" evidence="3">
    <location>
        <begin position="30"/>
        <end position="685"/>
    </location>
</feature>
<evidence type="ECO:0000256" key="3">
    <source>
        <dbReference type="SAM" id="SignalP"/>
    </source>
</evidence>
<dbReference type="Proteomes" id="UP000031637">
    <property type="component" value="Chromosome"/>
</dbReference>
<dbReference type="InterPro" id="IPR015917">
    <property type="entry name" value="Pept_C14A"/>
</dbReference>
<name>W0SBJ3_9PROT</name>
<dbReference type="AlphaFoldDB" id="W0SBJ3"/>